<dbReference type="CDD" id="cd03784">
    <property type="entry name" value="GT1_Gtf-like"/>
    <property type="match status" value="1"/>
</dbReference>
<keyword evidence="2" id="KW-0808">Transferase</keyword>
<dbReference type="GO" id="GO:0080043">
    <property type="term" value="F:quercetin 3-O-glucosyltransferase activity"/>
    <property type="evidence" value="ECO:0007669"/>
    <property type="project" value="TreeGrafter"/>
</dbReference>
<evidence type="ECO:0000313" key="3">
    <source>
        <dbReference type="EMBL" id="KAB2626176.1"/>
    </source>
</evidence>
<evidence type="ECO:0000256" key="2">
    <source>
        <dbReference type="ARBA" id="ARBA00022679"/>
    </source>
</evidence>
<dbReference type="Gene3D" id="3.40.50.2000">
    <property type="entry name" value="Glycogen Phosphorylase B"/>
    <property type="match status" value="4"/>
</dbReference>
<dbReference type="GO" id="GO:0080044">
    <property type="term" value="F:quercetin 7-O-glucosyltransferase activity"/>
    <property type="evidence" value="ECO:0007669"/>
    <property type="project" value="TreeGrafter"/>
</dbReference>
<dbReference type="Pfam" id="PF00201">
    <property type="entry name" value="UDPGT"/>
    <property type="match status" value="1"/>
</dbReference>
<organism evidence="3 4">
    <name type="scientific">Pyrus ussuriensis x Pyrus communis</name>
    <dbReference type="NCBI Taxonomy" id="2448454"/>
    <lineage>
        <taxon>Eukaryota</taxon>
        <taxon>Viridiplantae</taxon>
        <taxon>Streptophyta</taxon>
        <taxon>Embryophyta</taxon>
        <taxon>Tracheophyta</taxon>
        <taxon>Spermatophyta</taxon>
        <taxon>Magnoliopsida</taxon>
        <taxon>eudicotyledons</taxon>
        <taxon>Gunneridae</taxon>
        <taxon>Pentapetalae</taxon>
        <taxon>rosids</taxon>
        <taxon>fabids</taxon>
        <taxon>Rosales</taxon>
        <taxon>Rosaceae</taxon>
        <taxon>Amygdaloideae</taxon>
        <taxon>Maleae</taxon>
        <taxon>Pyrus</taxon>
    </lineage>
</organism>
<dbReference type="EMBL" id="SMOL01000160">
    <property type="protein sequence ID" value="KAB2626176.1"/>
    <property type="molecule type" value="Genomic_DNA"/>
</dbReference>
<keyword evidence="4" id="KW-1185">Reference proteome</keyword>
<proteinExistence type="inferred from homology"/>
<comment type="caution">
    <text evidence="3">The sequence shown here is derived from an EMBL/GenBank/DDBJ whole genome shotgun (WGS) entry which is preliminary data.</text>
</comment>
<name>A0A5N5HDU1_9ROSA</name>
<dbReference type="PANTHER" id="PTHR11926:SF1540">
    <property type="entry name" value="GLYCOSYLTRANSFERASE"/>
    <property type="match status" value="1"/>
</dbReference>
<evidence type="ECO:0008006" key="5">
    <source>
        <dbReference type="Google" id="ProtNLM"/>
    </source>
</evidence>
<evidence type="ECO:0000313" key="4">
    <source>
        <dbReference type="Proteomes" id="UP000327157"/>
    </source>
</evidence>
<reference evidence="3 4" key="1">
    <citation type="submission" date="2019-09" db="EMBL/GenBank/DDBJ databases">
        <authorList>
            <person name="Ou C."/>
        </authorList>
    </citation>
    <scope>NUCLEOTIDE SEQUENCE [LARGE SCALE GENOMIC DNA]</scope>
    <source>
        <strain evidence="3">S2</strain>
        <tissue evidence="3">Leaf</tissue>
    </source>
</reference>
<protein>
    <recommendedName>
        <fullName evidence="5">UDP-glycosyltransferase 74F2-like</fullName>
    </recommendedName>
</protein>
<accession>A0A5N5HDU1</accession>
<reference evidence="4" key="2">
    <citation type="submission" date="2019-10" db="EMBL/GenBank/DDBJ databases">
        <title>A de novo genome assembly of a pear dwarfing rootstock.</title>
        <authorList>
            <person name="Wang F."/>
            <person name="Wang J."/>
            <person name="Li S."/>
            <person name="Zhang Y."/>
            <person name="Fang M."/>
            <person name="Ma L."/>
            <person name="Zhao Y."/>
            <person name="Jiang S."/>
        </authorList>
    </citation>
    <scope>NUCLEOTIDE SEQUENCE [LARGE SCALE GENOMIC DNA]</scope>
</reference>
<dbReference type="Proteomes" id="UP000327157">
    <property type="component" value="Chromosome 16"/>
</dbReference>
<reference evidence="3 4" key="3">
    <citation type="submission" date="2019-11" db="EMBL/GenBank/DDBJ databases">
        <title>A de novo genome assembly of a pear dwarfing rootstock.</title>
        <authorList>
            <person name="Wang F."/>
            <person name="Wang J."/>
            <person name="Li S."/>
            <person name="Zhang Y."/>
            <person name="Fang M."/>
            <person name="Ma L."/>
            <person name="Zhao Y."/>
            <person name="Jiang S."/>
        </authorList>
    </citation>
    <scope>NUCLEOTIDE SEQUENCE [LARGE SCALE GENOMIC DNA]</scope>
    <source>
        <strain evidence="3">S2</strain>
        <tissue evidence="3">Leaf</tissue>
    </source>
</reference>
<dbReference type="SUPFAM" id="SSF53756">
    <property type="entry name" value="UDP-Glycosyltransferase/glycogen phosphorylase"/>
    <property type="match status" value="1"/>
</dbReference>
<comment type="similarity">
    <text evidence="1">Belongs to the UDP-glycosyltransferase family.</text>
</comment>
<sequence>MLQFSKLLHHKGVKITLVTTLFTYKTILHKSSGLSGSYFAVETISDGYDQGGVKEAESVEAYLKSFKQKLSSSSCPVDCIVYDVFIPWPLDVAKKFGIAGAVFFTQSCAIDNIYYHAHKGLLKLPLTKYDQSKILVPGLPPLEPWDMPSMLYDFGSYPAVYDIVMGQFSNVVDWMAKFLPLITIGPTIPSYYLDKRLENDREYGVNLFKPNIPEQMKELAWGLRSSKCKFLWVVRESEAAKLPKGFILAHEYVGCFVTHCSWNLTLEALSLRVLMVALPQWTDQSTNAKYIMDVWEDVVEHCIIERIEGKRGEEIKRKALEWKELARKAVDEVGSSSKNIDEFTKNVVQQKAIRVLGEM</sequence>
<dbReference type="AlphaFoldDB" id="A0A5N5HDU1"/>
<dbReference type="InterPro" id="IPR002213">
    <property type="entry name" value="UDP_glucos_trans"/>
</dbReference>
<gene>
    <name evidence="3" type="ORF">D8674_017836</name>
</gene>
<dbReference type="PANTHER" id="PTHR11926">
    <property type="entry name" value="GLUCOSYL/GLUCURONOSYL TRANSFERASES"/>
    <property type="match status" value="1"/>
</dbReference>
<evidence type="ECO:0000256" key="1">
    <source>
        <dbReference type="ARBA" id="ARBA00009995"/>
    </source>
</evidence>
<dbReference type="OrthoDB" id="5835829at2759"/>